<dbReference type="Pfam" id="PF02697">
    <property type="entry name" value="VAPB_antitox"/>
    <property type="match status" value="1"/>
</dbReference>
<dbReference type="InterPro" id="IPR003847">
    <property type="entry name" value="Put_antitoxin"/>
</dbReference>
<dbReference type="HAMAP" id="MF_00794">
    <property type="entry name" value="UPF0330"/>
    <property type="match status" value="1"/>
</dbReference>
<protein>
    <recommendedName>
        <fullName evidence="4">Antitoxin</fullName>
    </recommendedName>
</protein>
<keyword evidence="2" id="KW-0472">Membrane</keyword>
<gene>
    <name evidence="3" type="ORF">LCGC14_2251340</name>
</gene>
<comment type="caution">
    <text evidence="3">The sequence shown here is derived from an EMBL/GenBank/DDBJ whole genome shotgun (WGS) entry which is preliminary data.</text>
</comment>
<feature type="non-terminal residue" evidence="3">
    <location>
        <position position="1"/>
    </location>
</feature>
<evidence type="ECO:0000256" key="1">
    <source>
        <dbReference type="ARBA" id="ARBA00022649"/>
    </source>
</evidence>
<evidence type="ECO:0000313" key="3">
    <source>
        <dbReference type="EMBL" id="KKL55847.1"/>
    </source>
</evidence>
<proteinExistence type="inferred from homology"/>
<name>A0A0F9FXI8_9ZZZZ</name>
<organism evidence="3">
    <name type="scientific">marine sediment metagenome</name>
    <dbReference type="NCBI Taxonomy" id="412755"/>
    <lineage>
        <taxon>unclassified sequences</taxon>
        <taxon>metagenomes</taxon>
        <taxon>ecological metagenomes</taxon>
    </lineage>
</organism>
<dbReference type="AlphaFoldDB" id="A0A0F9FXI8"/>
<dbReference type="EMBL" id="LAZR01030692">
    <property type="protein sequence ID" value="KKL55847.1"/>
    <property type="molecule type" value="Genomic_DNA"/>
</dbReference>
<reference evidence="3" key="1">
    <citation type="journal article" date="2015" name="Nature">
        <title>Complex archaea that bridge the gap between prokaryotes and eukaryotes.</title>
        <authorList>
            <person name="Spang A."/>
            <person name="Saw J.H."/>
            <person name="Jorgensen S.L."/>
            <person name="Zaremba-Niedzwiedzka K."/>
            <person name="Martijn J."/>
            <person name="Lind A.E."/>
            <person name="van Eijk R."/>
            <person name="Schleper C."/>
            <person name="Guy L."/>
            <person name="Ettema T.J."/>
        </authorList>
    </citation>
    <scope>NUCLEOTIDE SEQUENCE</scope>
</reference>
<accession>A0A0F9FXI8</accession>
<keyword evidence="2" id="KW-0812">Transmembrane</keyword>
<keyword evidence="2" id="KW-1133">Transmembrane helix</keyword>
<keyword evidence="1" id="KW-1277">Toxin-antitoxin system</keyword>
<evidence type="ECO:0008006" key="4">
    <source>
        <dbReference type="Google" id="ProtNLM"/>
    </source>
</evidence>
<sequence length="130" mass="15305">LPTASEKNNFPFRHLGPSGNSRPDNKILGTFFIFINLILFFINICMDMCIHMTSKNISINEEVYNKLLKIKRDKESFSELFLRLLKIQKNTLEKSFGALKLSEEEEREIWEDLSTRNGKNWNKSNLEDFK</sequence>
<evidence type="ECO:0000256" key="2">
    <source>
        <dbReference type="SAM" id="Phobius"/>
    </source>
</evidence>
<feature type="transmembrane region" description="Helical" evidence="2">
    <location>
        <begin position="27"/>
        <end position="46"/>
    </location>
</feature>